<accession>A0A381FP49</accession>
<reference evidence="1 2" key="1">
    <citation type="submission" date="2018-06" db="EMBL/GenBank/DDBJ databases">
        <authorList>
            <consortium name="Pathogen Informatics"/>
            <person name="Doyle S."/>
        </authorList>
    </citation>
    <scope>NUCLEOTIDE SEQUENCE [LARGE SCALE GENOMIC DNA]</scope>
    <source>
        <strain evidence="1 2">NCTC13532</strain>
    </source>
</reference>
<evidence type="ECO:0000313" key="1">
    <source>
        <dbReference type="EMBL" id="SUX48329.1"/>
    </source>
</evidence>
<dbReference type="AlphaFoldDB" id="A0A381FP49"/>
<dbReference type="Proteomes" id="UP000254282">
    <property type="component" value="Unassembled WGS sequence"/>
</dbReference>
<proteinExistence type="predicted"/>
<gene>
    <name evidence="1" type="ORF">NCTC13532_03936</name>
</gene>
<name>A0A381FP49_9FLAO</name>
<sequence length="127" mass="14846">MMTKFLIFFLFLAFICVFSQKITGEYYPIESKCKLYLKIDCKNNFVFSTIGNKKIKGIVKVLKEDNVTYLEFDNLSSMFANDTIYIQNSGNSINPYLHFKECDEKFIHLIKRKKEGKILQNNSSGKK</sequence>
<organism evidence="1 2">
    <name type="scientific">Chryseobacterium indoltheticum</name>
    <dbReference type="NCBI Taxonomy" id="254"/>
    <lineage>
        <taxon>Bacteria</taxon>
        <taxon>Pseudomonadati</taxon>
        <taxon>Bacteroidota</taxon>
        <taxon>Flavobacteriia</taxon>
        <taxon>Flavobacteriales</taxon>
        <taxon>Weeksellaceae</taxon>
        <taxon>Chryseobacterium group</taxon>
        <taxon>Chryseobacterium</taxon>
    </lineage>
</organism>
<evidence type="ECO:0000313" key="2">
    <source>
        <dbReference type="Proteomes" id="UP000254282"/>
    </source>
</evidence>
<dbReference type="RefSeq" id="WP_115621473.1">
    <property type="nucleotide sequence ID" value="NZ_UFVR01000004.1"/>
</dbReference>
<dbReference type="EMBL" id="UFVR01000004">
    <property type="protein sequence ID" value="SUX48329.1"/>
    <property type="molecule type" value="Genomic_DNA"/>
</dbReference>
<protein>
    <submittedName>
        <fullName evidence="1">Uncharacterized protein</fullName>
    </submittedName>
</protein>